<proteinExistence type="predicted"/>
<evidence type="ECO:0000313" key="2">
    <source>
        <dbReference type="Proteomes" id="UP000324222"/>
    </source>
</evidence>
<dbReference type="EMBL" id="VSRR010031111">
    <property type="protein sequence ID" value="MPC70424.1"/>
    <property type="molecule type" value="Genomic_DNA"/>
</dbReference>
<dbReference type="Proteomes" id="UP000324222">
    <property type="component" value="Unassembled WGS sequence"/>
</dbReference>
<organism evidence="1 2">
    <name type="scientific">Portunus trituberculatus</name>
    <name type="common">Swimming crab</name>
    <name type="synonym">Neptunus trituberculatus</name>
    <dbReference type="NCBI Taxonomy" id="210409"/>
    <lineage>
        <taxon>Eukaryota</taxon>
        <taxon>Metazoa</taxon>
        <taxon>Ecdysozoa</taxon>
        <taxon>Arthropoda</taxon>
        <taxon>Crustacea</taxon>
        <taxon>Multicrustacea</taxon>
        <taxon>Malacostraca</taxon>
        <taxon>Eumalacostraca</taxon>
        <taxon>Eucarida</taxon>
        <taxon>Decapoda</taxon>
        <taxon>Pleocyemata</taxon>
        <taxon>Brachyura</taxon>
        <taxon>Eubrachyura</taxon>
        <taxon>Portunoidea</taxon>
        <taxon>Portunidae</taxon>
        <taxon>Portuninae</taxon>
        <taxon>Portunus</taxon>
    </lineage>
</organism>
<sequence length="89" mass="9521">MNGSVSVIDEGHNGSISCIANLRLLFRVNREVPDVKSLPTYTLSDPRNTDVGVGDGVGEIYVMSGAYPIPFASVVFIGSLHTCQVTTYT</sequence>
<accession>A0A5B7HPE7</accession>
<keyword evidence="2" id="KW-1185">Reference proteome</keyword>
<evidence type="ECO:0000313" key="1">
    <source>
        <dbReference type="EMBL" id="MPC70424.1"/>
    </source>
</evidence>
<dbReference type="AlphaFoldDB" id="A0A5B7HPE7"/>
<reference evidence="1 2" key="1">
    <citation type="submission" date="2019-05" db="EMBL/GenBank/DDBJ databases">
        <title>Another draft genome of Portunus trituberculatus and its Hox gene families provides insights of decapod evolution.</title>
        <authorList>
            <person name="Jeong J.-H."/>
            <person name="Song I."/>
            <person name="Kim S."/>
            <person name="Choi T."/>
            <person name="Kim D."/>
            <person name="Ryu S."/>
            <person name="Kim W."/>
        </authorList>
    </citation>
    <scope>NUCLEOTIDE SEQUENCE [LARGE SCALE GENOMIC DNA]</scope>
    <source>
        <tissue evidence="1">Muscle</tissue>
    </source>
</reference>
<dbReference type="OrthoDB" id="10632805at2759"/>
<protein>
    <submittedName>
        <fullName evidence="1">Uncharacterized protein</fullName>
    </submittedName>
</protein>
<comment type="caution">
    <text evidence="1">The sequence shown here is derived from an EMBL/GenBank/DDBJ whole genome shotgun (WGS) entry which is preliminary data.</text>
</comment>
<gene>
    <name evidence="1" type="ORF">E2C01_064673</name>
</gene>
<name>A0A5B7HPE7_PORTR</name>